<dbReference type="SUPFAM" id="SSF140860">
    <property type="entry name" value="Pseudo ankyrin repeat-like"/>
    <property type="match status" value="1"/>
</dbReference>
<dbReference type="PROSITE" id="PS50297">
    <property type="entry name" value="ANK_REP_REGION"/>
    <property type="match status" value="1"/>
</dbReference>
<feature type="transmembrane region" description="Helical" evidence="3">
    <location>
        <begin position="665"/>
        <end position="685"/>
    </location>
</feature>
<dbReference type="SUPFAM" id="SSF48403">
    <property type="entry name" value="Ankyrin repeat"/>
    <property type="match status" value="1"/>
</dbReference>
<feature type="compositionally biased region" description="Basic and acidic residues" evidence="2">
    <location>
        <begin position="348"/>
        <end position="358"/>
    </location>
</feature>
<reference evidence="6" key="1">
    <citation type="submission" date="2025-08" db="UniProtKB">
        <authorList>
            <consortium name="RefSeq"/>
        </authorList>
    </citation>
    <scope>IDENTIFICATION</scope>
    <source>
        <tissue evidence="6">Seedling</tissue>
    </source>
</reference>
<protein>
    <submittedName>
        <fullName evidence="6">Uncharacterized protein LOC112492817</fullName>
    </submittedName>
</protein>
<dbReference type="Proteomes" id="UP001652623">
    <property type="component" value="Chromosome 9"/>
</dbReference>
<dbReference type="InterPro" id="IPR002110">
    <property type="entry name" value="Ankyrin_rpt"/>
</dbReference>
<name>A0ABM3IXR2_ZIZJJ</name>
<feature type="region of interest" description="Disordered" evidence="2">
    <location>
        <begin position="248"/>
        <end position="267"/>
    </location>
</feature>
<accession>A0ABM3IXR2</accession>
<feature type="compositionally biased region" description="Basic and acidic residues" evidence="2">
    <location>
        <begin position="382"/>
        <end position="393"/>
    </location>
</feature>
<dbReference type="PROSITE" id="PS50088">
    <property type="entry name" value="ANK_REPEAT"/>
    <property type="match status" value="1"/>
</dbReference>
<feature type="domain" description="PGG" evidence="4">
    <location>
        <begin position="540"/>
        <end position="653"/>
    </location>
</feature>
<dbReference type="PANTHER" id="PTHR24177:SF103">
    <property type="entry name" value="PGG DOMAIN-CONTAINING PROTEIN"/>
    <property type="match status" value="1"/>
</dbReference>
<dbReference type="Gene3D" id="1.25.40.20">
    <property type="entry name" value="Ankyrin repeat-containing domain"/>
    <property type="match status" value="3"/>
</dbReference>
<dbReference type="Pfam" id="PF13962">
    <property type="entry name" value="PGG"/>
    <property type="match status" value="1"/>
</dbReference>
<feature type="region of interest" description="Disordered" evidence="2">
    <location>
        <begin position="348"/>
        <end position="393"/>
    </location>
</feature>
<evidence type="ECO:0000313" key="5">
    <source>
        <dbReference type="Proteomes" id="UP001652623"/>
    </source>
</evidence>
<keyword evidence="5" id="KW-1185">Reference proteome</keyword>
<dbReference type="InterPro" id="IPR036770">
    <property type="entry name" value="Ankyrin_rpt-contain_sf"/>
</dbReference>
<proteinExistence type="predicted"/>
<dbReference type="RefSeq" id="XP_048337397.2">
    <property type="nucleotide sequence ID" value="XM_048481440.2"/>
</dbReference>
<dbReference type="PANTHER" id="PTHR24177">
    <property type="entry name" value="CASKIN"/>
    <property type="match status" value="1"/>
</dbReference>
<feature type="repeat" description="ANK" evidence="1">
    <location>
        <begin position="43"/>
        <end position="65"/>
    </location>
</feature>
<feature type="transmembrane region" description="Helical" evidence="3">
    <location>
        <begin position="628"/>
        <end position="653"/>
    </location>
</feature>
<organism evidence="5 6">
    <name type="scientific">Ziziphus jujuba</name>
    <name type="common">Chinese jujube</name>
    <name type="synonym">Ziziphus sativa</name>
    <dbReference type="NCBI Taxonomy" id="326968"/>
    <lineage>
        <taxon>Eukaryota</taxon>
        <taxon>Viridiplantae</taxon>
        <taxon>Streptophyta</taxon>
        <taxon>Embryophyta</taxon>
        <taxon>Tracheophyta</taxon>
        <taxon>Spermatophyta</taxon>
        <taxon>Magnoliopsida</taxon>
        <taxon>eudicotyledons</taxon>
        <taxon>Gunneridae</taxon>
        <taxon>Pentapetalae</taxon>
        <taxon>rosids</taxon>
        <taxon>fabids</taxon>
        <taxon>Rosales</taxon>
        <taxon>Rhamnaceae</taxon>
        <taxon>Paliureae</taxon>
        <taxon>Ziziphus</taxon>
    </lineage>
</organism>
<dbReference type="Pfam" id="PF12796">
    <property type="entry name" value="Ank_2"/>
    <property type="match status" value="1"/>
</dbReference>
<evidence type="ECO:0000256" key="1">
    <source>
        <dbReference type="PROSITE-ProRule" id="PRU00023"/>
    </source>
</evidence>
<dbReference type="GeneID" id="112492817"/>
<feature type="transmembrane region" description="Helical" evidence="3">
    <location>
        <begin position="588"/>
        <end position="607"/>
    </location>
</feature>
<dbReference type="Pfam" id="PF00023">
    <property type="entry name" value="Ank"/>
    <property type="match status" value="1"/>
</dbReference>
<evidence type="ECO:0000256" key="3">
    <source>
        <dbReference type="SAM" id="Phobius"/>
    </source>
</evidence>
<keyword evidence="3" id="KW-0812">Transmembrane</keyword>
<gene>
    <name evidence="6" type="primary">LOC112492817</name>
</gene>
<evidence type="ECO:0000313" key="6">
    <source>
        <dbReference type="RefSeq" id="XP_048337397.2"/>
    </source>
</evidence>
<keyword evidence="3" id="KW-1133">Transmembrane helix</keyword>
<evidence type="ECO:0000256" key="2">
    <source>
        <dbReference type="SAM" id="MobiDB-lite"/>
    </source>
</evidence>
<dbReference type="InterPro" id="IPR026961">
    <property type="entry name" value="PGG_dom"/>
</dbReference>
<dbReference type="SMART" id="SM00248">
    <property type="entry name" value="ANK"/>
    <property type="match status" value="6"/>
</dbReference>
<keyword evidence="3" id="KW-0472">Membrane</keyword>
<keyword evidence="1" id="KW-0040">ANK repeat</keyword>
<sequence length="709" mass="80171">MGSSSTTREDKGLFRVAMEGDWEEVVKIYEKYPDARRAKITRSGATALHVAVTEGKVEIVEKLIKVIISQDDKEVLRAQNEGGYTVLHLAASVGNAEMCKIITDADSSMIAIRTKSKETPLFSAALHGKNEVFCFLDSISTCSESHRQHRLSYGRREDGNTVLHSAIDGEYFDLAYRIIDLYEDFVNYVNDEGFTPLHLLATKSSAFKSGINFGRFKTFIYECIYVEETPPHLGSTDKKNFVQNVQTNRNEQDRTTSTDLENPTLPSKRLTHGDDHIFPANYVICVEYLKLVCKIMLLLVCGQAWMMSFLNEIRDLKKKHIWSAKIMDKLLYHTSIYDKLEGGTDRGNLEYDSGEIKPGRNSPEQEAEEESSASAKNKKKDKGSEEEKWKKDPEMTNETVLLTAARYGVTEIVERILDKFPTAIQDTDIAKKNILILTVENRQPSVYNLLRNKKMLSEGIIRKVDHEHNSVLHVAAIYDKDMKPWPIPGIALQMQWEIKWFEFVKDSMPKGIFVRRNLKGKTPDEVFTETHQTLIKESSKWLIKTSESCSVVAALIAGVAFATSASVPGGNNEETGKPYFATNPAFQMFAMTSLIALCFSVTSLVMFMTIITSRFQENDFARDLPCKLLMGLTSLFVAIGCMLVSFCAGHFLVLENNLKFASFPVYAMTCLPVSIFAAAQFPLYVDLLQSTIKNPFKHRHRYKFTKTET</sequence>
<evidence type="ECO:0000259" key="4">
    <source>
        <dbReference type="Pfam" id="PF13962"/>
    </source>
</evidence>